<dbReference type="AlphaFoldDB" id="A0AAP0HVE3"/>
<gene>
    <name evidence="2" type="ORF">Sjap_020197</name>
</gene>
<name>A0AAP0HVE3_9MAGN</name>
<protein>
    <submittedName>
        <fullName evidence="2">Uncharacterized protein</fullName>
    </submittedName>
</protein>
<evidence type="ECO:0000313" key="3">
    <source>
        <dbReference type="Proteomes" id="UP001417504"/>
    </source>
</evidence>
<evidence type="ECO:0000256" key="1">
    <source>
        <dbReference type="SAM" id="MobiDB-lite"/>
    </source>
</evidence>
<dbReference type="Proteomes" id="UP001417504">
    <property type="component" value="Unassembled WGS sequence"/>
</dbReference>
<keyword evidence="3" id="KW-1185">Reference proteome</keyword>
<dbReference type="EMBL" id="JBBNAE010000008">
    <property type="protein sequence ID" value="KAK9102943.1"/>
    <property type="molecule type" value="Genomic_DNA"/>
</dbReference>
<comment type="caution">
    <text evidence="2">The sequence shown here is derived from an EMBL/GenBank/DDBJ whole genome shotgun (WGS) entry which is preliminary data.</text>
</comment>
<sequence>MGRCHDQGPVGDDFTVVHRSPRQSGAPPSPWSLCTWPKLTKTLFFLLFATVFTVGIRRLPKLPPVIGDGRGWALLAHQRTVIFPKLGIARYLRLVAEFQNWNSAHSMSVATSDALVDLDLWGN</sequence>
<evidence type="ECO:0000313" key="2">
    <source>
        <dbReference type="EMBL" id="KAK9102943.1"/>
    </source>
</evidence>
<reference evidence="2 3" key="1">
    <citation type="submission" date="2024-01" db="EMBL/GenBank/DDBJ databases">
        <title>Genome assemblies of Stephania.</title>
        <authorList>
            <person name="Yang L."/>
        </authorList>
    </citation>
    <scope>NUCLEOTIDE SEQUENCE [LARGE SCALE GENOMIC DNA]</scope>
    <source>
        <strain evidence="2">QJT</strain>
        <tissue evidence="2">Leaf</tissue>
    </source>
</reference>
<organism evidence="2 3">
    <name type="scientific">Stephania japonica</name>
    <dbReference type="NCBI Taxonomy" id="461633"/>
    <lineage>
        <taxon>Eukaryota</taxon>
        <taxon>Viridiplantae</taxon>
        <taxon>Streptophyta</taxon>
        <taxon>Embryophyta</taxon>
        <taxon>Tracheophyta</taxon>
        <taxon>Spermatophyta</taxon>
        <taxon>Magnoliopsida</taxon>
        <taxon>Ranunculales</taxon>
        <taxon>Menispermaceae</taxon>
        <taxon>Menispermoideae</taxon>
        <taxon>Cissampelideae</taxon>
        <taxon>Stephania</taxon>
    </lineage>
</organism>
<feature type="region of interest" description="Disordered" evidence="1">
    <location>
        <begin position="1"/>
        <end position="29"/>
    </location>
</feature>
<accession>A0AAP0HVE3</accession>
<proteinExistence type="predicted"/>